<evidence type="ECO:0000313" key="2">
    <source>
        <dbReference type="EMBL" id="KAL2788483.1"/>
    </source>
</evidence>
<reference evidence="2 3" key="1">
    <citation type="submission" date="2024-07" db="EMBL/GenBank/DDBJ databases">
        <title>Section-level genome sequencing and comparative genomics of Aspergillus sections Usti and Cavernicolus.</title>
        <authorList>
            <consortium name="Lawrence Berkeley National Laboratory"/>
            <person name="Nybo J.L."/>
            <person name="Vesth T.C."/>
            <person name="Theobald S."/>
            <person name="Frisvad J.C."/>
            <person name="Larsen T.O."/>
            <person name="Kjaerboelling I."/>
            <person name="Rothschild-Mancinelli K."/>
            <person name="Lyhne E.K."/>
            <person name="Kogle M.E."/>
            <person name="Barry K."/>
            <person name="Clum A."/>
            <person name="Na H."/>
            <person name="Ledsgaard L."/>
            <person name="Lin J."/>
            <person name="Lipzen A."/>
            <person name="Kuo A."/>
            <person name="Riley R."/>
            <person name="Mondo S."/>
            <person name="Labutti K."/>
            <person name="Haridas S."/>
            <person name="Pangalinan J."/>
            <person name="Salamov A.A."/>
            <person name="Simmons B.A."/>
            <person name="Magnuson J.K."/>
            <person name="Chen J."/>
            <person name="Drula E."/>
            <person name="Henrissat B."/>
            <person name="Wiebenga A."/>
            <person name="Lubbers R.J."/>
            <person name="Gomes A.C."/>
            <person name="Makela M.R."/>
            <person name="Stajich J."/>
            <person name="Grigoriev I.V."/>
            <person name="Mortensen U.H."/>
            <person name="De Vries R.P."/>
            <person name="Baker S.E."/>
            <person name="Andersen M.R."/>
        </authorList>
    </citation>
    <scope>NUCLEOTIDE SEQUENCE [LARGE SCALE GENOMIC DNA]</scope>
    <source>
        <strain evidence="2 3">CBS 209.92</strain>
    </source>
</reference>
<comment type="caution">
    <text evidence="2">The sequence shown here is derived from an EMBL/GenBank/DDBJ whole genome shotgun (WGS) entry which is preliminary data.</text>
</comment>
<feature type="region of interest" description="Disordered" evidence="1">
    <location>
        <begin position="60"/>
        <end position="86"/>
    </location>
</feature>
<feature type="compositionally biased region" description="Basic residues" evidence="1">
    <location>
        <begin position="60"/>
        <end position="75"/>
    </location>
</feature>
<protein>
    <submittedName>
        <fullName evidence="2">Uncharacterized protein</fullName>
    </submittedName>
</protein>
<feature type="region of interest" description="Disordered" evidence="1">
    <location>
        <begin position="1"/>
        <end position="31"/>
    </location>
</feature>
<name>A0ABR4FYY4_9EURO</name>
<keyword evidence="3" id="KW-1185">Reference proteome</keyword>
<proteinExistence type="predicted"/>
<accession>A0ABR4FYY4</accession>
<dbReference type="Proteomes" id="UP001610563">
    <property type="component" value="Unassembled WGS sequence"/>
</dbReference>
<sequence>MRSIRHVRPRNKDIPGRATSSHLHVVPAGNSQRNSLAVSECQEELNNAIFPLFHDAPTRRKPSLRISRNAKHHRTSTREEAVRASHTYAPRRRTELVTPFIPPENHLRFPS</sequence>
<dbReference type="EMBL" id="JBFTWV010000078">
    <property type="protein sequence ID" value="KAL2788483.1"/>
    <property type="molecule type" value="Genomic_DNA"/>
</dbReference>
<gene>
    <name evidence="2" type="ORF">BJX66DRAFT_308640</name>
</gene>
<evidence type="ECO:0000256" key="1">
    <source>
        <dbReference type="SAM" id="MobiDB-lite"/>
    </source>
</evidence>
<evidence type="ECO:0000313" key="3">
    <source>
        <dbReference type="Proteomes" id="UP001610563"/>
    </source>
</evidence>
<organism evidence="2 3">
    <name type="scientific">Aspergillus keveii</name>
    <dbReference type="NCBI Taxonomy" id="714993"/>
    <lineage>
        <taxon>Eukaryota</taxon>
        <taxon>Fungi</taxon>
        <taxon>Dikarya</taxon>
        <taxon>Ascomycota</taxon>
        <taxon>Pezizomycotina</taxon>
        <taxon>Eurotiomycetes</taxon>
        <taxon>Eurotiomycetidae</taxon>
        <taxon>Eurotiales</taxon>
        <taxon>Aspergillaceae</taxon>
        <taxon>Aspergillus</taxon>
        <taxon>Aspergillus subgen. Nidulantes</taxon>
    </lineage>
</organism>